<reference evidence="1 2" key="1">
    <citation type="submission" date="2017-01" db="EMBL/GenBank/DDBJ databases">
        <title>Complete Genome Sequence of Dolosigranulum pigrum isolated from a Patient with interstitial lung disease.</title>
        <authorList>
            <person name="Mukhopadhyay R."/>
            <person name="Joaquin J."/>
            <person name="Hogue R."/>
            <person name="Fitzgerald S."/>
            <person name="Jospin G."/>
            <person name="Eisen J.A."/>
            <person name="Chaturvedi V."/>
        </authorList>
    </citation>
    <scope>NUCLEOTIDE SEQUENCE [LARGE SCALE GENOMIC DNA]</scope>
    <source>
        <strain evidence="1 2">15S00348</strain>
    </source>
</reference>
<organism evidence="1 2">
    <name type="scientific">Dolosigranulum pigrum</name>
    <dbReference type="NCBI Taxonomy" id="29394"/>
    <lineage>
        <taxon>Bacteria</taxon>
        <taxon>Bacillati</taxon>
        <taxon>Bacillota</taxon>
        <taxon>Bacilli</taxon>
        <taxon>Lactobacillales</taxon>
        <taxon>Carnobacteriaceae</taxon>
        <taxon>Dolosigranulum</taxon>
    </lineage>
</organism>
<comment type="caution">
    <text evidence="1">The sequence shown here is derived from an EMBL/GenBank/DDBJ whole genome shotgun (WGS) entry which is preliminary data.</text>
</comment>
<proteinExistence type="predicted"/>
<protein>
    <submittedName>
        <fullName evidence="1">Uncharacterized protein</fullName>
    </submittedName>
</protein>
<sequence>MKVELTSDQLHFIADIDDILVVVGSNHMMKDQLFYHMRKMKVTSCYTDEETKFYGAGGIQFKLDDKKINASKQQIYTIDGRQDIEGLFTLDKKSLIFNELLREVEDINLVRQLDQVNDQLMRVEQEINQKLDTALYSLELKTFEWSTLFGKFAELKFSDAAGYVSLDSQASGQLLSQWLISGEKFVKDQEQVIWLVIRYPETYLEINDYLSFIEKVRVIAQETKLLKMIVIHYKQLDPNIYSDEFIDKTIIATNRFEQLPEIEYFRDNVQKYYPDEMTDTDNILAQRFYRISHLIGETEIYKNSTIFTKDMVLLKVLGDILEMPVTFETSDETLSALETAFLLE</sequence>
<dbReference type="Proteomes" id="UP000190409">
    <property type="component" value="Unassembled WGS sequence"/>
</dbReference>
<dbReference type="AlphaFoldDB" id="A0A1S8KLC3"/>
<evidence type="ECO:0000313" key="2">
    <source>
        <dbReference type="Proteomes" id="UP000190409"/>
    </source>
</evidence>
<evidence type="ECO:0000313" key="1">
    <source>
        <dbReference type="EMBL" id="OOL80548.1"/>
    </source>
</evidence>
<gene>
    <name evidence="1" type="ORF">BWX42_00985</name>
</gene>
<accession>A0A1S8KLC3</accession>
<name>A0A1S8KLC3_9LACT</name>
<dbReference type="EMBL" id="MUYF01000003">
    <property type="protein sequence ID" value="OOL80548.1"/>
    <property type="molecule type" value="Genomic_DNA"/>
</dbReference>